<dbReference type="GO" id="GO:0003723">
    <property type="term" value="F:RNA binding"/>
    <property type="evidence" value="ECO:0007669"/>
    <property type="project" value="UniProtKB-UniRule"/>
</dbReference>
<feature type="compositionally biased region" description="Basic and acidic residues" evidence="3">
    <location>
        <begin position="656"/>
        <end position="712"/>
    </location>
</feature>
<feature type="compositionally biased region" description="Basic and acidic residues" evidence="3">
    <location>
        <begin position="746"/>
        <end position="755"/>
    </location>
</feature>
<dbReference type="Pfam" id="PF00567">
    <property type="entry name" value="TUDOR"/>
    <property type="match status" value="1"/>
</dbReference>
<dbReference type="SUPFAM" id="SSF54791">
    <property type="entry name" value="Eukaryotic type KH-domain (KH-domain type I)"/>
    <property type="match status" value="2"/>
</dbReference>
<keyword evidence="2" id="KW-0175">Coiled coil</keyword>
<sequence length="831" mass="97757">MNIIPKQYFLSSLVGISFTSLSLALVYCWYKHDDRTKNCVHNARPKLKREIKIKRKCIPALIGKAGLIIKDIQNKSETWINFQDDDLKYSDRICTIVGTKEGIDLAEAMIENIIADHALIETYEMYVPLKECNKIIGLCGREEDTVYINTQTYANITVDKTFYPTDNKQKLIINGTASQIADAIHYIESKVLEQRFKEKEVSSYKNIYLRIDTQLATFSFDEVESIDVYVTEIKNVETICIRLVSEDESLLKLHADMADYYKKLENRQQHRLKIINRGDIVAAKCKDDGCWYRAEVLEVYYSYVRVHYIDFGYERTIHQKNILCLYSKFSNLKAQAIECELIFVKMIGDNTFEKKIVEKLKNLIMEPKKEFLARIRGYTRRSISMGKLYPVNSPCPLIELFNDKNNLINDILIRKGYASRCDYTDLAVHLIPWELFSNKWAIKPYSRDTQFNEFDLSKEIYVHSEDEAHEQRSYKPKLYDRGPKYAIKNDENGGWYSVQNSEDEYYDNKDWYCQNGLEEEYYKNGGWNSDESSDWGEESDADCAEYDRHSESIENLWKEYWEGREEEWNRRERLEQERLAKMTEEELEEEMDRKEEAELERQAELEEKRLFGSLFHGGFDCVSSSDKLFFPGSRFIKDGDTLIFDDRPTSERILEKRQQRAIEREKRKLERQRLREEKKQKENENSDNKNDNENECDKKESSGDKNDLKNKCDINGSSNNINNDKNINFDNKNDQENEYDANNKSADTKNERDQNEISNHNNDQKKEHDKDRSADHKNYHKNKNGISDHRNNRGKQCSTKLKNLELNNSSHLIPAGFESDISDEFDGFELG</sequence>
<dbReference type="GO" id="GO:0010468">
    <property type="term" value="P:regulation of gene expression"/>
    <property type="evidence" value="ECO:0007669"/>
    <property type="project" value="UniProtKB-ARBA"/>
</dbReference>
<dbReference type="SUPFAM" id="SSF63748">
    <property type="entry name" value="Tudor/PWWP/MBT"/>
    <property type="match status" value="1"/>
</dbReference>
<dbReference type="InterPro" id="IPR004087">
    <property type="entry name" value="KH_dom"/>
</dbReference>
<organism evidence="5 6">
    <name type="scientific">Vespula maculifrons</name>
    <name type="common">Eastern yellow jacket</name>
    <name type="synonym">Wasp</name>
    <dbReference type="NCBI Taxonomy" id="7453"/>
    <lineage>
        <taxon>Eukaryota</taxon>
        <taxon>Metazoa</taxon>
        <taxon>Ecdysozoa</taxon>
        <taxon>Arthropoda</taxon>
        <taxon>Hexapoda</taxon>
        <taxon>Insecta</taxon>
        <taxon>Pterygota</taxon>
        <taxon>Neoptera</taxon>
        <taxon>Endopterygota</taxon>
        <taxon>Hymenoptera</taxon>
        <taxon>Apocrita</taxon>
        <taxon>Aculeata</taxon>
        <taxon>Vespoidea</taxon>
        <taxon>Vespidae</taxon>
        <taxon>Vespinae</taxon>
        <taxon>Vespula</taxon>
    </lineage>
</organism>
<feature type="region of interest" description="Disordered" evidence="3">
    <location>
        <begin position="656"/>
        <end position="831"/>
    </location>
</feature>
<evidence type="ECO:0000256" key="3">
    <source>
        <dbReference type="SAM" id="MobiDB-lite"/>
    </source>
</evidence>
<feature type="compositionally biased region" description="Polar residues" evidence="3">
    <location>
        <begin position="794"/>
        <end position="811"/>
    </location>
</feature>
<dbReference type="Pfam" id="PF00013">
    <property type="entry name" value="KH_1"/>
    <property type="match status" value="1"/>
</dbReference>
<evidence type="ECO:0000256" key="2">
    <source>
        <dbReference type="SAM" id="Coils"/>
    </source>
</evidence>
<dbReference type="SMART" id="SM00322">
    <property type="entry name" value="KH"/>
    <property type="match status" value="2"/>
</dbReference>
<keyword evidence="1" id="KW-0694">RNA-binding</keyword>
<evidence type="ECO:0000313" key="5">
    <source>
        <dbReference type="EMBL" id="KAL2721335.1"/>
    </source>
</evidence>
<dbReference type="Gene3D" id="2.40.50.90">
    <property type="match status" value="1"/>
</dbReference>
<dbReference type="AlphaFoldDB" id="A0ABD2ALB6"/>
<feature type="compositionally biased region" description="Acidic residues" evidence="3">
    <location>
        <begin position="820"/>
        <end position="831"/>
    </location>
</feature>
<feature type="coiled-coil region" evidence="2">
    <location>
        <begin position="573"/>
        <end position="608"/>
    </location>
</feature>
<comment type="caution">
    <text evidence="5">The sequence shown here is derived from an EMBL/GenBank/DDBJ whole genome shotgun (WGS) entry which is preliminary data.</text>
</comment>
<dbReference type="InterPro" id="IPR036612">
    <property type="entry name" value="KH_dom_type_1_sf"/>
</dbReference>
<gene>
    <name evidence="5" type="ORF">V1477_020155</name>
</gene>
<dbReference type="InterPro" id="IPR050621">
    <property type="entry name" value="Tudor_domain_containing"/>
</dbReference>
<dbReference type="InterPro" id="IPR002999">
    <property type="entry name" value="Tudor"/>
</dbReference>
<keyword evidence="6" id="KW-1185">Reference proteome</keyword>
<evidence type="ECO:0000313" key="6">
    <source>
        <dbReference type="Proteomes" id="UP001607303"/>
    </source>
</evidence>
<feature type="compositionally biased region" description="Low complexity" evidence="3">
    <location>
        <begin position="713"/>
        <end position="730"/>
    </location>
</feature>
<dbReference type="InterPro" id="IPR004088">
    <property type="entry name" value="KH_dom_type_1"/>
</dbReference>
<dbReference type="GO" id="GO:0005739">
    <property type="term" value="C:mitochondrion"/>
    <property type="evidence" value="ECO:0007669"/>
    <property type="project" value="UniProtKB-ARBA"/>
</dbReference>
<feature type="compositionally biased region" description="Basic and acidic residues" evidence="3">
    <location>
        <begin position="762"/>
        <end position="777"/>
    </location>
</feature>
<name>A0ABD2ALB6_VESMC</name>
<dbReference type="PROSITE" id="PS50084">
    <property type="entry name" value="KH_TYPE_1"/>
    <property type="match status" value="1"/>
</dbReference>
<accession>A0ABD2ALB6</accession>
<dbReference type="EMBL" id="JAYRBN010000116">
    <property type="protein sequence ID" value="KAL2721335.1"/>
    <property type="molecule type" value="Genomic_DNA"/>
</dbReference>
<reference evidence="5 6" key="1">
    <citation type="journal article" date="2024" name="Ann. Entomol. Soc. Am.">
        <title>Genomic analyses of the southern and eastern yellowjacket wasps (Hymenoptera: Vespidae) reveal evolutionary signatures of social life.</title>
        <authorList>
            <person name="Catto M.A."/>
            <person name="Caine P.B."/>
            <person name="Orr S.E."/>
            <person name="Hunt B.G."/>
            <person name="Goodisman M.A.D."/>
        </authorList>
    </citation>
    <scope>NUCLEOTIDE SEQUENCE [LARGE SCALE GENOMIC DNA]</scope>
    <source>
        <strain evidence="5">232</strain>
        <tissue evidence="5">Head and thorax</tissue>
    </source>
</reference>
<dbReference type="InterPro" id="IPR035437">
    <property type="entry name" value="SNase_OB-fold_sf"/>
</dbReference>
<dbReference type="Gene3D" id="2.30.30.140">
    <property type="match status" value="1"/>
</dbReference>
<evidence type="ECO:0000256" key="1">
    <source>
        <dbReference type="PROSITE-ProRule" id="PRU00117"/>
    </source>
</evidence>
<dbReference type="Proteomes" id="UP001607303">
    <property type="component" value="Unassembled WGS sequence"/>
</dbReference>
<dbReference type="PROSITE" id="PS50304">
    <property type="entry name" value="TUDOR"/>
    <property type="match status" value="1"/>
</dbReference>
<feature type="domain" description="Tudor" evidence="4">
    <location>
        <begin position="274"/>
        <end position="332"/>
    </location>
</feature>
<dbReference type="Gene3D" id="3.30.1370.10">
    <property type="entry name" value="K Homology domain, type 1"/>
    <property type="match status" value="2"/>
</dbReference>
<evidence type="ECO:0000259" key="4">
    <source>
        <dbReference type="PROSITE" id="PS50304"/>
    </source>
</evidence>
<proteinExistence type="predicted"/>
<dbReference type="PANTHER" id="PTHR22948:SF29">
    <property type="entry name" value="FI02030P-RELATED"/>
    <property type="match status" value="1"/>
</dbReference>
<dbReference type="SMART" id="SM00333">
    <property type="entry name" value="TUDOR"/>
    <property type="match status" value="1"/>
</dbReference>
<dbReference type="CDD" id="cd00105">
    <property type="entry name" value="KH-I"/>
    <property type="match status" value="1"/>
</dbReference>
<dbReference type="PANTHER" id="PTHR22948">
    <property type="entry name" value="TUDOR DOMAIN CONTAINING PROTEIN"/>
    <property type="match status" value="1"/>
</dbReference>
<protein>
    <submittedName>
        <fullName evidence="5">Tudor and KH domain-containing protein</fullName>
    </submittedName>
</protein>